<reference evidence="2" key="1">
    <citation type="submission" date="2016-11" db="UniProtKB">
        <authorList>
            <consortium name="WormBaseParasite"/>
        </authorList>
    </citation>
    <scope>IDENTIFICATION</scope>
</reference>
<dbReference type="WBParaSite" id="Hba_10796">
    <property type="protein sequence ID" value="Hba_10796"/>
    <property type="gene ID" value="Hba_10796"/>
</dbReference>
<dbReference type="AlphaFoldDB" id="A0A1I7X018"/>
<organism evidence="1 2">
    <name type="scientific">Heterorhabditis bacteriophora</name>
    <name type="common">Entomopathogenic nematode worm</name>
    <dbReference type="NCBI Taxonomy" id="37862"/>
    <lineage>
        <taxon>Eukaryota</taxon>
        <taxon>Metazoa</taxon>
        <taxon>Ecdysozoa</taxon>
        <taxon>Nematoda</taxon>
        <taxon>Chromadorea</taxon>
        <taxon>Rhabditida</taxon>
        <taxon>Rhabditina</taxon>
        <taxon>Rhabditomorpha</taxon>
        <taxon>Strongyloidea</taxon>
        <taxon>Heterorhabditidae</taxon>
        <taxon>Heterorhabditis</taxon>
    </lineage>
</organism>
<dbReference type="Proteomes" id="UP000095283">
    <property type="component" value="Unplaced"/>
</dbReference>
<protein>
    <submittedName>
        <fullName evidence="2">Uncharacterized protein</fullName>
    </submittedName>
</protein>
<evidence type="ECO:0000313" key="1">
    <source>
        <dbReference type="Proteomes" id="UP000095283"/>
    </source>
</evidence>
<sequence length="78" mass="9712">MHNILFPMKKIFVNFSILINHKIVYKAIIFIKYELMFQFIKYVLNTNIHPYYEHISRRINKKRMHMVKKQKQEKTLVE</sequence>
<proteinExistence type="predicted"/>
<keyword evidence="1" id="KW-1185">Reference proteome</keyword>
<name>A0A1I7X018_HETBA</name>
<accession>A0A1I7X018</accession>
<evidence type="ECO:0000313" key="2">
    <source>
        <dbReference type="WBParaSite" id="Hba_10796"/>
    </source>
</evidence>